<comment type="caution">
    <text evidence="2">The sequence shown here is derived from an EMBL/GenBank/DDBJ whole genome shotgun (WGS) entry which is preliminary data.</text>
</comment>
<gene>
    <name evidence="1" type="ORF">A5880_001412</name>
    <name evidence="2" type="ORF">A5880_002025</name>
</gene>
<evidence type="ECO:0000313" key="1">
    <source>
        <dbReference type="EMBL" id="MEI5993865.1"/>
    </source>
</evidence>
<sequence>MAVKISDLVLPESKLEKEYQVVQVTRWQKDGEALGWTYECVLPKLRYEKVSVKVTSEFPVIAQEELEKQGMVLVGFDGLTISAWGRANGQFVSYGLSATAKSAKLVTQK</sequence>
<dbReference type="RefSeq" id="WP_086330918.1">
    <property type="nucleotide sequence ID" value="NZ_NGLE02000001.1"/>
</dbReference>
<dbReference type="EMBL" id="NGLE01000003">
    <property type="protein sequence ID" value="OTO07755.1"/>
    <property type="molecule type" value="Genomic_DNA"/>
</dbReference>
<keyword evidence="3" id="KW-1185">Reference proteome</keyword>
<reference evidence="1 3" key="2">
    <citation type="submission" date="2018-07" db="EMBL/GenBank/DDBJ databases">
        <title>The Genome Sequence of Enterococcus sp. DIV0659b.</title>
        <authorList>
            <consortium name="The Broad Institute Genomics Platform"/>
            <consortium name="The Broad Institute Genomic Center for Infectious Diseases"/>
            <person name="Earl A."/>
            <person name="Manson A."/>
            <person name="Schwartman J."/>
            <person name="Gilmore M."/>
            <person name="Abouelleil A."/>
            <person name="Cao P."/>
            <person name="Chapman S."/>
            <person name="Cusick C."/>
            <person name="Shea T."/>
            <person name="Young S."/>
            <person name="Neafsey D."/>
            <person name="Nusbaum C."/>
            <person name="Birren B."/>
        </authorList>
    </citation>
    <scope>NUCLEOTIDE SEQUENCE [LARGE SCALE GENOMIC DNA]</scope>
    <source>
        <strain evidence="1 3">4G2_DIV0659</strain>
    </source>
</reference>
<proteinExistence type="predicted"/>
<evidence type="ECO:0000313" key="2">
    <source>
        <dbReference type="EMBL" id="OTO07755.1"/>
    </source>
</evidence>
<organism evidence="2">
    <name type="scientific">Candidatus Enterococcus mansonii</name>
    <dbReference type="NCBI Taxonomy" id="1834181"/>
    <lineage>
        <taxon>Bacteria</taxon>
        <taxon>Bacillati</taxon>
        <taxon>Bacillota</taxon>
        <taxon>Bacilli</taxon>
        <taxon>Lactobacillales</taxon>
        <taxon>Enterococcaceae</taxon>
        <taxon>Enterococcus</taxon>
    </lineage>
</organism>
<dbReference type="EMBL" id="NGLE02000001">
    <property type="protein sequence ID" value="MEI5993865.1"/>
    <property type="molecule type" value="Genomic_DNA"/>
</dbReference>
<reference evidence="2" key="1">
    <citation type="submission" date="2017-05" db="EMBL/GenBank/DDBJ databases">
        <title>The Genome Sequence of Enterococcus sp. 4G2_DIV0659.</title>
        <authorList>
            <consortium name="The Broad Institute Genomics Platform"/>
            <consortium name="The Broad Institute Genomic Center for Infectious Diseases"/>
            <person name="Earl A."/>
            <person name="Manson A."/>
            <person name="Schwartman J."/>
            <person name="Gilmore M."/>
            <person name="Abouelleil A."/>
            <person name="Cao P."/>
            <person name="Chapman S."/>
            <person name="Cusick C."/>
            <person name="Shea T."/>
            <person name="Young S."/>
            <person name="Neafsey D."/>
            <person name="Nusbaum C."/>
            <person name="Birren B."/>
        </authorList>
    </citation>
    <scope>NUCLEOTIDE SEQUENCE [LARGE SCALE GENOMIC DNA]</scope>
    <source>
        <strain evidence="2">4G2_DIV0659</strain>
    </source>
</reference>
<evidence type="ECO:0000313" key="3">
    <source>
        <dbReference type="Proteomes" id="UP000195139"/>
    </source>
</evidence>
<accession>A0A242CBW6</accession>
<dbReference type="AlphaFoldDB" id="A0A242CBW6"/>
<dbReference type="STRING" id="1834181.A5880_002025"/>
<dbReference type="Proteomes" id="UP000195139">
    <property type="component" value="Unassembled WGS sequence"/>
</dbReference>
<dbReference type="OrthoDB" id="2187045at2"/>
<name>A0A242CBW6_9ENTE</name>
<protein>
    <submittedName>
        <fullName evidence="2">Uncharacterized protein</fullName>
    </submittedName>
</protein>